<organism evidence="2">
    <name type="scientific">uncultured marine crenarchaeote E37-7F</name>
    <dbReference type="NCBI Taxonomy" id="907717"/>
    <lineage>
        <taxon>Archaea</taxon>
        <taxon>Candidatus Bathyarchaeota</taxon>
        <taxon>environmental samples</taxon>
    </lineage>
</organism>
<dbReference type="InterPro" id="IPR006439">
    <property type="entry name" value="HAD-SF_hydro_IA"/>
</dbReference>
<accession>G9BAR9</accession>
<dbReference type="SFLD" id="SFLDG01129">
    <property type="entry name" value="C1.5:_HAD__Beta-PGM__Phosphata"/>
    <property type="match status" value="1"/>
</dbReference>
<dbReference type="GO" id="GO:0008967">
    <property type="term" value="F:phosphoglycolate phosphatase activity"/>
    <property type="evidence" value="ECO:0007669"/>
    <property type="project" value="TreeGrafter"/>
</dbReference>
<sequence length="238" mass="27290">MGLAMNIKAIFFDMDGTLVHIPMSQEQFLRNIYQKLGLHITIEQIKAANKNMEKWLNEKFSDYTQRTREAFVESDYRRLKVLGVKGDLHRLSERIQDYWENFPEEANEKIYPEVKNVVRKLGGKGIRLAIVSHRTTTLSQKSLEKQGIKKYFTCIVSPELSGSKKGKLSPQMWKYALNGVSCKPSEVLHVDNEYETGIIGAKRVGIQPVLIDRKDVHSSVTDCIVTHDLTEILELLSH</sequence>
<dbReference type="InterPro" id="IPR050155">
    <property type="entry name" value="HAD-like_hydrolase_sf"/>
</dbReference>
<reference evidence="2" key="1">
    <citation type="journal article" date="2012" name="Environ. Microbiol.">
        <title>Genetic structure of three fosmid-fragments encoding 16S rRNA genes of the Miscellaneous Crenarchaeotic Group (MCG): implications for physiology and evolution of marine sedimentary archaea.</title>
        <authorList>
            <person name="Li P.Y."/>
            <person name="Xie B.B."/>
            <person name="Zhang X.Y."/>
            <person name="Qin Q.L."/>
            <person name="Dang H.Y."/>
            <person name="Wang X.M."/>
            <person name="Chen X.L."/>
            <person name="Yu J."/>
            <person name="Zhang Y.Z."/>
        </authorList>
    </citation>
    <scope>NUCLEOTIDE SEQUENCE</scope>
</reference>
<gene>
    <name evidence="2" type="ORF">E37-7F_42</name>
</gene>
<dbReference type="EMBL" id="HQ214611">
    <property type="protein sequence ID" value="ADQ54425.1"/>
    <property type="molecule type" value="Genomic_DNA"/>
</dbReference>
<dbReference type="GO" id="GO:0006281">
    <property type="term" value="P:DNA repair"/>
    <property type="evidence" value="ECO:0007669"/>
    <property type="project" value="TreeGrafter"/>
</dbReference>
<dbReference type="Gene3D" id="3.40.50.1000">
    <property type="entry name" value="HAD superfamily/HAD-like"/>
    <property type="match status" value="1"/>
</dbReference>
<proteinExistence type="inferred from homology"/>
<dbReference type="SUPFAM" id="SSF56784">
    <property type="entry name" value="HAD-like"/>
    <property type="match status" value="1"/>
</dbReference>
<dbReference type="SFLD" id="SFLDS00003">
    <property type="entry name" value="Haloacid_Dehalogenase"/>
    <property type="match status" value="1"/>
</dbReference>
<dbReference type="AlphaFoldDB" id="G9BAR9"/>
<dbReference type="InterPro" id="IPR023198">
    <property type="entry name" value="PGP-like_dom2"/>
</dbReference>
<dbReference type="Pfam" id="PF00702">
    <property type="entry name" value="Hydrolase"/>
    <property type="match status" value="1"/>
</dbReference>
<evidence type="ECO:0000256" key="1">
    <source>
        <dbReference type="ARBA" id="ARBA00007958"/>
    </source>
</evidence>
<comment type="similarity">
    <text evidence="1">Belongs to the HAD-like hydrolase superfamily.</text>
</comment>
<dbReference type="GO" id="GO:0005829">
    <property type="term" value="C:cytosol"/>
    <property type="evidence" value="ECO:0007669"/>
    <property type="project" value="TreeGrafter"/>
</dbReference>
<evidence type="ECO:0000313" key="2">
    <source>
        <dbReference type="EMBL" id="ADQ54425.1"/>
    </source>
</evidence>
<dbReference type="PANTHER" id="PTHR43434:SF1">
    <property type="entry name" value="PHOSPHOGLYCOLATE PHOSPHATASE"/>
    <property type="match status" value="1"/>
</dbReference>
<dbReference type="InterPro" id="IPR023214">
    <property type="entry name" value="HAD_sf"/>
</dbReference>
<dbReference type="Gene3D" id="1.10.150.240">
    <property type="entry name" value="Putative phosphatase, domain 2"/>
    <property type="match status" value="1"/>
</dbReference>
<dbReference type="InterPro" id="IPR036412">
    <property type="entry name" value="HAD-like_sf"/>
</dbReference>
<dbReference type="PANTHER" id="PTHR43434">
    <property type="entry name" value="PHOSPHOGLYCOLATE PHOSPHATASE"/>
    <property type="match status" value="1"/>
</dbReference>
<name>G9BAR9_9ARCH</name>
<dbReference type="PRINTS" id="PR00413">
    <property type="entry name" value="HADHALOGNASE"/>
</dbReference>
<protein>
    <submittedName>
        <fullName evidence="2">Hydrolase containing protein</fullName>
    </submittedName>
</protein>
<keyword evidence="2" id="KW-0378">Hydrolase</keyword>